<keyword evidence="2 3" id="KW-0732">Signal</keyword>
<dbReference type="Proteomes" id="UP000028701">
    <property type="component" value="Unassembled WGS sequence"/>
</dbReference>
<comment type="caution">
    <text evidence="5">The sequence shown here is derived from an EMBL/GenBank/DDBJ whole genome shotgun (WGS) entry which is preliminary data.</text>
</comment>
<dbReference type="AlphaFoldDB" id="A0A081CUF1"/>
<dbReference type="RefSeq" id="WP_045229866.1">
    <property type="nucleotide sequence ID" value="NZ_BBJU01000010.1"/>
</dbReference>
<dbReference type="Pfam" id="PF00497">
    <property type="entry name" value="SBP_bac_3"/>
    <property type="match status" value="1"/>
</dbReference>
<protein>
    <submittedName>
        <fullName evidence="5">Cyclohexadienyl dehydratase</fullName>
    </submittedName>
</protein>
<dbReference type="SUPFAM" id="SSF53850">
    <property type="entry name" value="Periplasmic binding protein-like II"/>
    <property type="match status" value="1"/>
</dbReference>
<evidence type="ECO:0000256" key="3">
    <source>
        <dbReference type="SAM" id="SignalP"/>
    </source>
</evidence>
<dbReference type="PANTHER" id="PTHR35936:SF19">
    <property type="entry name" value="AMINO-ACID-BINDING PROTEIN YXEM-RELATED"/>
    <property type="match status" value="1"/>
</dbReference>
<organism evidence="5 6">
    <name type="scientific">Agrobacterium rubi TR3 = NBRC 13261</name>
    <dbReference type="NCBI Taxonomy" id="1368415"/>
    <lineage>
        <taxon>Bacteria</taxon>
        <taxon>Pseudomonadati</taxon>
        <taxon>Pseudomonadota</taxon>
        <taxon>Alphaproteobacteria</taxon>
        <taxon>Hyphomicrobiales</taxon>
        <taxon>Rhizobiaceae</taxon>
        <taxon>Rhizobium/Agrobacterium group</taxon>
        <taxon>Agrobacterium</taxon>
    </lineage>
</organism>
<gene>
    <name evidence="5" type="primary">pheC</name>
    <name evidence="5" type="ORF">RRU01S_10_01360</name>
</gene>
<evidence type="ECO:0000256" key="2">
    <source>
        <dbReference type="ARBA" id="ARBA00022729"/>
    </source>
</evidence>
<dbReference type="GO" id="GO:0042597">
    <property type="term" value="C:periplasmic space"/>
    <property type="evidence" value="ECO:0007669"/>
    <property type="project" value="UniProtKB-SubCell"/>
</dbReference>
<dbReference type="OrthoDB" id="9791339at2"/>
<dbReference type="EMBL" id="BBJU01000010">
    <property type="protein sequence ID" value="GAK70297.1"/>
    <property type="molecule type" value="Genomic_DNA"/>
</dbReference>
<evidence type="ECO:0000256" key="1">
    <source>
        <dbReference type="ARBA" id="ARBA00004418"/>
    </source>
</evidence>
<evidence type="ECO:0000313" key="5">
    <source>
        <dbReference type="EMBL" id="GAK70297.1"/>
    </source>
</evidence>
<dbReference type="eggNOG" id="COG0834">
    <property type="taxonomic scope" value="Bacteria"/>
</dbReference>
<dbReference type="Gene3D" id="3.40.190.10">
    <property type="entry name" value="Periplasmic binding protein-like II"/>
    <property type="match status" value="2"/>
</dbReference>
<comment type="subcellular location">
    <subcellularLocation>
        <location evidence="1">Periplasm</location>
    </subcellularLocation>
</comment>
<evidence type="ECO:0000259" key="4">
    <source>
        <dbReference type="SMART" id="SM00062"/>
    </source>
</evidence>
<sequence length="257" mass="27828">MKKMSLITLAIAAVMFTAPAYADESALATIKHAGILKIGTTGDYKPFSYKSPSGDLTGADISMAQELAASLGVKPEFVPTTWKTLLEDFKANKFDVVVGGITVNPARAEVGDFSVPVITDGKRPIARCEDQTKYSTVDAINQPSTRVIVNPGGTNDKFAHEHFTNAKIEVFPDNRVIFDEIAAKEADVMVTDGVEVDLQSKLHPGVLCPVKVEEPFTHFENAYLVRKDPALKAAVDEFVRQQLDGGGWKAKLDGAMK</sequence>
<reference evidence="5 6" key="1">
    <citation type="submission" date="2014-08" db="EMBL/GenBank/DDBJ databases">
        <title>Whole genome shotgun sequence of Rhizobium rubi NBRC 13261.</title>
        <authorList>
            <person name="Katano-Makiyama Y."/>
            <person name="Hosoyama A."/>
            <person name="Hashimoto M."/>
            <person name="Hosoyama Y."/>
            <person name="Noguchi M."/>
            <person name="Tsuchikane K."/>
            <person name="Uohara A."/>
            <person name="Ohji S."/>
            <person name="Ichikawa N."/>
            <person name="Kimura A."/>
            <person name="Yamazoe A."/>
            <person name="Fujita N."/>
        </authorList>
    </citation>
    <scope>NUCLEOTIDE SEQUENCE [LARGE SCALE GENOMIC DNA]</scope>
    <source>
        <strain evidence="5 6">NBRC 13261</strain>
    </source>
</reference>
<dbReference type="InterPro" id="IPR001638">
    <property type="entry name" value="Solute-binding_3/MltF_N"/>
</dbReference>
<feature type="domain" description="Solute-binding protein family 3/N-terminal" evidence="4">
    <location>
        <begin position="35"/>
        <end position="249"/>
    </location>
</feature>
<feature type="signal peptide" evidence="3">
    <location>
        <begin position="1"/>
        <end position="22"/>
    </location>
</feature>
<dbReference type="SMART" id="SM00062">
    <property type="entry name" value="PBPb"/>
    <property type="match status" value="1"/>
</dbReference>
<evidence type="ECO:0000313" key="6">
    <source>
        <dbReference type="Proteomes" id="UP000028701"/>
    </source>
</evidence>
<proteinExistence type="predicted"/>
<accession>A0A081CUF1</accession>
<feature type="chain" id="PRO_5001756154" evidence="3">
    <location>
        <begin position="23"/>
        <end position="257"/>
    </location>
</feature>
<dbReference type="PANTHER" id="PTHR35936">
    <property type="entry name" value="MEMBRANE-BOUND LYTIC MUREIN TRANSGLYCOSYLASE F"/>
    <property type="match status" value="1"/>
</dbReference>
<name>A0A081CUF1_9HYPH</name>